<evidence type="ECO:0000256" key="1">
    <source>
        <dbReference type="SAM" id="MobiDB-lite"/>
    </source>
</evidence>
<protein>
    <submittedName>
        <fullName evidence="3">Uncharacterized protein</fullName>
    </submittedName>
</protein>
<keyword evidence="4" id="KW-1185">Reference proteome</keyword>
<feature type="signal peptide" evidence="2">
    <location>
        <begin position="1"/>
        <end position="18"/>
    </location>
</feature>
<evidence type="ECO:0000313" key="4">
    <source>
        <dbReference type="Proteomes" id="UP001054252"/>
    </source>
</evidence>
<gene>
    <name evidence="3" type="ORF">SLEP1_g25056</name>
</gene>
<feature type="chain" id="PRO_5043697286" evidence="2">
    <location>
        <begin position="19"/>
        <end position="221"/>
    </location>
</feature>
<proteinExistence type="predicted"/>
<evidence type="ECO:0000313" key="3">
    <source>
        <dbReference type="EMBL" id="GKV14145.1"/>
    </source>
</evidence>
<dbReference type="AlphaFoldDB" id="A0AAV5JTS8"/>
<sequence>MKDSKSFVLFCFVYGCLGHVENDCEIAHCIKDAGGKIIRRFGPWLKVELENSWCTDDFDVLEEALSTNTHILMGDKGVDDTKHSENDEIQSLNNMPICGRQVKGGNNENGTNDMAFGVRINQSHVVLPPIAEVQLVDVPLSQQFRDMSNHRRKGKNTKANNGSWKRLDRAGVSKLHLEERSQNKRRSCLMPMKEERALKVLVNNTGVALAQLAKSHDPPVG</sequence>
<dbReference type="Proteomes" id="UP001054252">
    <property type="component" value="Unassembled WGS sequence"/>
</dbReference>
<dbReference type="EMBL" id="BPVZ01000040">
    <property type="protein sequence ID" value="GKV14145.1"/>
    <property type="molecule type" value="Genomic_DNA"/>
</dbReference>
<evidence type="ECO:0000256" key="2">
    <source>
        <dbReference type="SAM" id="SignalP"/>
    </source>
</evidence>
<reference evidence="3 4" key="1">
    <citation type="journal article" date="2021" name="Commun. Biol.">
        <title>The genome of Shorea leprosula (Dipterocarpaceae) highlights the ecological relevance of drought in aseasonal tropical rainforests.</title>
        <authorList>
            <person name="Ng K.K.S."/>
            <person name="Kobayashi M.J."/>
            <person name="Fawcett J.A."/>
            <person name="Hatakeyama M."/>
            <person name="Paape T."/>
            <person name="Ng C.H."/>
            <person name="Ang C.C."/>
            <person name="Tnah L.H."/>
            <person name="Lee C.T."/>
            <person name="Nishiyama T."/>
            <person name="Sese J."/>
            <person name="O'Brien M.J."/>
            <person name="Copetti D."/>
            <person name="Mohd Noor M.I."/>
            <person name="Ong R.C."/>
            <person name="Putra M."/>
            <person name="Sireger I.Z."/>
            <person name="Indrioko S."/>
            <person name="Kosugi Y."/>
            <person name="Izuno A."/>
            <person name="Isagi Y."/>
            <person name="Lee S.L."/>
            <person name="Shimizu K.K."/>
        </authorList>
    </citation>
    <scope>NUCLEOTIDE SEQUENCE [LARGE SCALE GENOMIC DNA]</scope>
    <source>
        <strain evidence="3">214</strain>
    </source>
</reference>
<name>A0AAV5JTS8_9ROSI</name>
<feature type="region of interest" description="Disordered" evidence="1">
    <location>
        <begin position="148"/>
        <end position="169"/>
    </location>
</feature>
<accession>A0AAV5JTS8</accession>
<dbReference type="PROSITE" id="PS51257">
    <property type="entry name" value="PROKAR_LIPOPROTEIN"/>
    <property type="match status" value="1"/>
</dbReference>
<comment type="caution">
    <text evidence="3">The sequence shown here is derived from an EMBL/GenBank/DDBJ whole genome shotgun (WGS) entry which is preliminary data.</text>
</comment>
<organism evidence="3 4">
    <name type="scientific">Rubroshorea leprosula</name>
    <dbReference type="NCBI Taxonomy" id="152421"/>
    <lineage>
        <taxon>Eukaryota</taxon>
        <taxon>Viridiplantae</taxon>
        <taxon>Streptophyta</taxon>
        <taxon>Embryophyta</taxon>
        <taxon>Tracheophyta</taxon>
        <taxon>Spermatophyta</taxon>
        <taxon>Magnoliopsida</taxon>
        <taxon>eudicotyledons</taxon>
        <taxon>Gunneridae</taxon>
        <taxon>Pentapetalae</taxon>
        <taxon>rosids</taxon>
        <taxon>malvids</taxon>
        <taxon>Malvales</taxon>
        <taxon>Dipterocarpaceae</taxon>
        <taxon>Rubroshorea</taxon>
    </lineage>
</organism>
<keyword evidence="2" id="KW-0732">Signal</keyword>